<reference evidence="2 3" key="1">
    <citation type="submission" date="2019-11" db="EMBL/GenBank/DDBJ databases">
        <authorList>
            <person name="Jiao W.-B."/>
            <person name="Schneeberger K."/>
        </authorList>
    </citation>
    <scope>NUCLEOTIDE SEQUENCE [LARGE SCALE GENOMIC DNA]</scope>
    <source>
        <strain evidence="3">cv. An-1</strain>
    </source>
</reference>
<feature type="compositionally biased region" description="Low complexity" evidence="1">
    <location>
        <begin position="206"/>
        <end position="218"/>
    </location>
</feature>
<feature type="compositionally biased region" description="Basic and acidic residues" evidence="1">
    <location>
        <begin position="103"/>
        <end position="113"/>
    </location>
</feature>
<dbReference type="InterPro" id="IPR053273">
    <property type="entry name" value="CST_Regulator"/>
</dbReference>
<dbReference type="Proteomes" id="UP000426265">
    <property type="component" value="Unassembled WGS sequence"/>
</dbReference>
<name>A0A654EQ14_ARATH</name>
<sequence>MGPESKGRAWFSKIYNKLETLLVEVDSFTSQSTLCLKSSEPPRFEYVRGESKEVAEDHSSNVQGHHDRVASPRSESPSDPPSHQNFDIPGHVLVEKRVQGDILKENVVQRDSSEDNSSASSLSDGQIESTSPLHEEYCDAYMTSTTTLSDEEQLVSDEESQIFPDGERLSTSPLLEEYHDANLTSAASVGDEEPIVTDEESHITKSLSDSPSCNSPSDSLPYQNFDILGHVRVEERVQGDILVENIAHGENSSASSLDGEEILSTSPLLEEFCDANLTSTSTLGGEEPIVTDDESQITNTLTPQKFSAENSSVFPGEESVQEVRVESSLSDEEIHSKSPLLEEHCDANLTSTSTLGGEGPIVTDDESQITNTLTPQKFSEEEILSKSPLLEEHCDANLTSDTTLGDEKPIITDDESWISNSLTSQKSSAGNSWVFSGEESVEEVKLALGCFRDNDSSLNPLVTKVPDENMRSSNADNPDDVINNCKSDVTPLDTKDIAFQKDPSYVNDTVRVRIMAELCGMESREDPLYVEDSELYAIHLRTKKLRSFKRKVLDVLTSKKRREKEYEQLPIWYGDAEMGSDLATKEESQQVEATDSKSSLLLESEDSQWELL</sequence>
<feature type="region of interest" description="Disordered" evidence="1">
    <location>
        <begin position="190"/>
        <end position="218"/>
    </location>
</feature>
<proteinExistence type="predicted"/>
<dbReference type="PANTHER" id="PTHR34659">
    <property type="entry name" value="BNAA05G11610D PROTEIN"/>
    <property type="match status" value="1"/>
</dbReference>
<feature type="region of interest" description="Disordered" evidence="1">
    <location>
        <begin position="47"/>
        <end position="91"/>
    </location>
</feature>
<evidence type="ECO:0000256" key="1">
    <source>
        <dbReference type="SAM" id="MobiDB-lite"/>
    </source>
</evidence>
<dbReference type="AlphaFoldDB" id="A0A654EQ14"/>
<dbReference type="EMBL" id="CACRSJ010000104">
    <property type="protein sequence ID" value="VYS50875.1"/>
    <property type="molecule type" value="Genomic_DNA"/>
</dbReference>
<protein>
    <submittedName>
        <fullName evidence="2">Uncharacterized protein</fullName>
    </submittedName>
</protein>
<organism evidence="2 3">
    <name type="scientific">Arabidopsis thaliana</name>
    <name type="common">Mouse-ear cress</name>
    <dbReference type="NCBI Taxonomy" id="3702"/>
    <lineage>
        <taxon>Eukaryota</taxon>
        <taxon>Viridiplantae</taxon>
        <taxon>Streptophyta</taxon>
        <taxon>Embryophyta</taxon>
        <taxon>Tracheophyta</taxon>
        <taxon>Spermatophyta</taxon>
        <taxon>Magnoliopsida</taxon>
        <taxon>eudicotyledons</taxon>
        <taxon>Gunneridae</taxon>
        <taxon>Pentapetalae</taxon>
        <taxon>rosids</taxon>
        <taxon>malvids</taxon>
        <taxon>Brassicales</taxon>
        <taxon>Brassicaceae</taxon>
        <taxon>Camelineae</taxon>
        <taxon>Arabidopsis</taxon>
    </lineage>
</organism>
<gene>
    <name evidence="2" type="ORF">AN1_LOCUS6345</name>
</gene>
<evidence type="ECO:0000313" key="3">
    <source>
        <dbReference type="Proteomes" id="UP000426265"/>
    </source>
</evidence>
<dbReference type="PANTHER" id="PTHR34659:SF1">
    <property type="entry name" value="PROTEIN EGT2"/>
    <property type="match status" value="1"/>
</dbReference>
<accession>A0A654EQ14</accession>
<feature type="region of interest" description="Disordered" evidence="1">
    <location>
        <begin position="103"/>
        <end position="135"/>
    </location>
</feature>
<dbReference type="ExpressionAtlas" id="A0A654EQ14">
    <property type="expression patterns" value="baseline and differential"/>
</dbReference>
<feature type="compositionally biased region" description="Low complexity" evidence="1">
    <location>
        <begin position="115"/>
        <end position="124"/>
    </location>
</feature>
<feature type="compositionally biased region" description="Basic and acidic residues" evidence="1">
    <location>
        <begin position="47"/>
        <end position="70"/>
    </location>
</feature>
<evidence type="ECO:0000313" key="2">
    <source>
        <dbReference type="EMBL" id="VYS50875.1"/>
    </source>
</evidence>